<dbReference type="Proteomes" id="UP000600365">
    <property type="component" value="Unassembled WGS sequence"/>
</dbReference>
<sequence length="87" mass="9120">MEDMRSLVEGGGHSPKALEGVDRSLYFTTVLVHRAVEACGPVTRAASALAVGTLVAAFGNGVFDLLASQVAPIAAWTVRLEPVRPIM</sequence>
<accession>A0A917Y2E6</accession>
<reference evidence="1 2" key="1">
    <citation type="journal article" date="2014" name="Int. J. Syst. Evol. Microbiol.">
        <title>Complete genome sequence of Corynebacterium casei LMG S-19264T (=DSM 44701T), isolated from a smear-ripened cheese.</title>
        <authorList>
            <consortium name="US DOE Joint Genome Institute (JGI-PGF)"/>
            <person name="Walter F."/>
            <person name="Albersmeier A."/>
            <person name="Kalinowski J."/>
            <person name="Ruckert C."/>
        </authorList>
    </citation>
    <scope>NUCLEOTIDE SEQUENCE [LARGE SCALE GENOMIC DNA]</scope>
    <source>
        <strain evidence="1 2">CGMCC 4.7111</strain>
    </source>
</reference>
<organism evidence="1 2">
    <name type="scientific">Streptomyces albiflavescens</name>
    <dbReference type="NCBI Taxonomy" id="1623582"/>
    <lineage>
        <taxon>Bacteria</taxon>
        <taxon>Bacillati</taxon>
        <taxon>Actinomycetota</taxon>
        <taxon>Actinomycetes</taxon>
        <taxon>Kitasatosporales</taxon>
        <taxon>Streptomycetaceae</taxon>
        <taxon>Streptomyces</taxon>
    </lineage>
</organism>
<keyword evidence="2" id="KW-1185">Reference proteome</keyword>
<proteinExistence type="predicted"/>
<evidence type="ECO:0000313" key="1">
    <source>
        <dbReference type="EMBL" id="GGN64788.1"/>
    </source>
</evidence>
<dbReference type="AlphaFoldDB" id="A0A917Y2E6"/>
<evidence type="ECO:0000313" key="2">
    <source>
        <dbReference type="Proteomes" id="UP000600365"/>
    </source>
</evidence>
<protein>
    <submittedName>
        <fullName evidence="1">Uncharacterized protein</fullName>
    </submittedName>
</protein>
<dbReference type="EMBL" id="BMMM01000005">
    <property type="protein sequence ID" value="GGN64788.1"/>
    <property type="molecule type" value="Genomic_DNA"/>
</dbReference>
<name>A0A917Y2E6_9ACTN</name>
<comment type="caution">
    <text evidence="1">The sequence shown here is derived from an EMBL/GenBank/DDBJ whole genome shotgun (WGS) entry which is preliminary data.</text>
</comment>
<gene>
    <name evidence="1" type="ORF">GCM10011579_034620</name>
</gene>